<name>A0A8S5TN40_9CAUD</name>
<proteinExistence type="predicted"/>
<organism evidence="1">
    <name type="scientific">Siphoviridae sp. ctFH16</name>
    <dbReference type="NCBI Taxonomy" id="2827817"/>
    <lineage>
        <taxon>Viruses</taxon>
        <taxon>Duplodnaviria</taxon>
        <taxon>Heunggongvirae</taxon>
        <taxon>Uroviricota</taxon>
        <taxon>Caudoviricetes</taxon>
    </lineage>
</organism>
<sequence>MPGGRPAVPVALHLMKGNKRHLTAAEIEKRQQSEVKLGDKKLVCPSYVRADKEAHKKWKEIVKLYKNIDFVSSADVGMMARYCVTFSEYLDLLHHREKIREIDFSPDESITAVEALAEKYGTRRAEKMFEKIEYVLSVSGLLNLDKAINAKMNSLVQMEDRMFLNPLAKAKNIPKEEPKKADPLGDKGFGNV</sequence>
<dbReference type="EMBL" id="BK032863">
    <property type="protein sequence ID" value="DAF64550.1"/>
    <property type="molecule type" value="Genomic_DNA"/>
</dbReference>
<accession>A0A8S5TN40</accession>
<evidence type="ECO:0000313" key="1">
    <source>
        <dbReference type="EMBL" id="DAF64550.1"/>
    </source>
</evidence>
<reference evidence="1" key="1">
    <citation type="journal article" date="2021" name="Proc. Natl. Acad. Sci. U.S.A.">
        <title>A Catalog of Tens of Thousands of Viruses from Human Metagenomes Reveals Hidden Associations with Chronic Diseases.</title>
        <authorList>
            <person name="Tisza M.J."/>
            <person name="Buck C.B."/>
        </authorList>
    </citation>
    <scope>NUCLEOTIDE SEQUENCE</scope>
    <source>
        <strain evidence="1">CtFH16</strain>
    </source>
</reference>
<protein>
    <submittedName>
        <fullName evidence="1">Terminase small subunit</fullName>
    </submittedName>
</protein>